<dbReference type="Proteomes" id="UP001521785">
    <property type="component" value="Unassembled WGS sequence"/>
</dbReference>
<evidence type="ECO:0000256" key="2">
    <source>
        <dbReference type="SAM" id="Phobius"/>
    </source>
</evidence>
<feature type="transmembrane region" description="Helical" evidence="2">
    <location>
        <begin position="409"/>
        <end position="430"/>
    </location>
</feature>
<evidence type="ECO:0000313" key="3">
    <source>
        <dbReference type="EMBL" id="KAL1591328.1"/>
    </source>
</evidence>
<accession>A0ABR3QH17</accession>
<feature type="compositionally biased region" description="Polar residues" evidence="1">
    <location>
        <begin position="78"/>
        <end position="94"/>
    </location>
</feature>
<evidence type="ECO:0000256" key="1">
    <source>
        <dbReference type="SAM" id="MobiDB-lite"/>
    </source>
</evidence>
<gene>
    <name evidence="3" type="ORF">SLS60_012072</name>
</gene>
<feature type="transmembrane region" description="Helical" evidence="2">
    <location>
        <begin position="568"/>
        <end position="591"/>
    </location>
</feature>
<keyword evidence="2" id="KW-0812">Transmembrane</keyword>
<dbReference type="EMBL" id="JAKJXO020000029">
    <property type="protein sequence ID" value="KAL1591328.1"/>
    <property type="molecule type" value="Genomic_DNA"/>
</dbReference>
<reference evidence="3 4" key="1">
    <citation type="submission" date="2024-02" db="EMBL/GenBank/DDBJ databases">
        <title>De novo assembly and annotation of 12 fungi associated with fruit tree decline syndrome in Ontario, Canada.</title>
        <authorList>
            <person name="Sulman M."/>
            <person name="Ellouze W."/>
            <person name="Ilyukhin E."/>
        </authorList>
    </citation>
    <scope>NUCLEOTIDE SEQUENCE [LARGE SCALE GENOMIC DNA]</scope>
    <source>
        <strain evidence="3 4">M42-189</strain>
    </source>
</reference>
<keyword evidence="4" id="KW-1185">Reference proteome</keyword>
<feature type="region of interest" description="Disordered" evidence="1">
    <location>
        <begin position="78"/>
        <end position="99"/>
    </location>
</feature>
<keyword evidence="2" id="KW-1133">Transmembrane helix</keyword>
<protein>
    <submittedName>
        <fullName evidence="3">Uncharacterized protein</fullName>
    </submittedName>
</protein>
<feature type="transmembrane region" description="Helical" evidence="2">
    <location>
        <begin position="612"/>
        <end position="639"/>
    </location>
</feature>
<comment type="caution">
    <text evidence="3">The sequence shown here is derived from an EMBL/GenBank/DDBJ whole genome shotgun (WGS) entry which is preliminary data.</text>
</comment>
<evidence type="ECO:0000313" key="4">
    <source>
        <dbReference type="Proteomes" id="UP001521785"/>
    </source>
</evidence>
<organism evidence="3 4">
    <name type="scientific">Paraconiothyrium brasiliense</name>
    <dbReference type="NCBI Taxonomy" id="300254"/>
    <lineage>
        <taxon>Eukaryota</taxon>
        <taxon>Fungi</taxon>
        <taxon>Dikarya</taxon>
        <taxon>Ascomycota</taxon>
        <taxon>Pezizomycotina</taxon>
        <taxon>Dothideomycetes</taxon>
        <taxon>Pleosporomycetidae</taxon>
        <taxon>Pleosporales</taxon>
        <taxon>Massarineae</taxon>
        <taxon>Didymosphaeriaceae</taxon>
        <taxon>Paraconiothyrium</taxon>
    </lineage>
</organism>
<sequence length="664" mass="73578">MRGLNAIVRNFSSSWGRDETSLEKACKAGALCVVVRNANWRPEPGQANIPAMLVTVDKEASPEQPHNTDVLDIESAQLISTPSEAEDATTTSDTSRARDLEQTLTDLRPIETILTIYRPTWLKETQDAWWTHFDTLWGRNIVDPTLKAIHGTYQLPPGYSFSILPRDTIVQAEIRPTTDGDFACEIAASYSILKVLASIFQLLAATYTLWLHRGGQMSRWGFASFSFVPVPYAIMSLINGVSHLFSPDYPAIYMVSSNVMEEAKDAGGSFDGVIGHVVPYEFTNDDAGYGSGFDSNWKGLTPGVLRRTILSLFNSAKGKKKQVRELVVYEQSLPERTQIEHDDPQTIATDDHNNNHGLALMFHSTASPVLFVEQSPNVREKFYLVRAAHRSENAIESTAFRLPKISLKWVRFGLVGISVLYWITALNLVVHPIKTYRSIEEQAHLLTQRVQTFFTGVRTVANETASNTALKGSLMTRIKALLLAPSADDIDLSESLREDNLPRISFRACEGFKRRGDADPTSSIRTNRAQIPRFIVQSVIATIISSFSILVIGLMSDFNHGSSSKTERIILMTWLAVGVVVGLLIPFLNINDAFTLLVRIPQEVQALARTRTVIVAASVFLSSSYITALITLLVCLPWSVFVVPIWGFVIVGQQLAEWGACALA</sequence>
<keyword evidence="2" id="KW-0472">Membrane</keyword>
<name>A0ABR3QH17_9PLEO</name>
<proteinExistence type="predicted"/>
<feature type="transmembrane region" description="Helical" evidence="2">
    <location>
        <begin position="534"/>
        <end position="556"/>
    </location>
</feature>